<dbReference type="STRING" id="398512.Bccel_2661"/>
<gene>
    <name evidence="2" type="ORF">Bccel_2661</name>
</gene>
<proteinExistence type="predicted"/>
<protein>
    <submittedName>
        <fullName evidence="2">Uncharacterized protein</fullName>
    </submittedName>
</protein>
<organism evidence="2 3">
    <name type="scientific">Pseudobacteroides cellulosolvens ATCC 35603 = DSM 2933</name>
    <dbReference type="NCBI Taxonomy" id="398512"/>
    <lineage>
        <taxon>Bacteria</taxon>
        <taxon>Bacillati</taxon>
        <taxon>Bacillota</taxon>
        <taxon>Clostridia</taxon>
        <taxon>Eubacteriales</taxon>
        <taxon>Oscillospiraceae</taxon>
        <taxon>Pseudobacteroides</taxon>
    </lineage>
</organism>
<dbReference type="EMBL" id="LGTC01000001">
    <property type="protein sequence ID" value="KNY27390.1"/>
    <property type="molecule type" value="Genomic_DNA"/>
</dbReference>
<dbReference type="AlphaFoldDB" id="A0A0L6JNW2"/>
<dbReference type="OrthoDB" id="2381664at2"/>
<keyword evidence="3" id="KW-1185">Reference proteome</keyword>
<keyword evidence="1" id="KW-0175">Coiled coil</keyword>
<sequence precursor="true">MKRSKIFKYKYPILLVVIMTSFFTVHIVRAVTAVSPEPGSDGDPVVSQSYVDHKISEIGAKLETANTTISDLTKKLTEAGEKINKLTAANETINKQLKEIQPDSFKFQPLELKAGQKLLAGASTEIVLRSGSAKAISGTYGGLSDITAAQSADLTTGAPIALNHLLLASRDDGRGITAVKGCWLIVKGTYKIADK</sequence>
<evidence type="ECO:0000313" key="2">
    <source>
        <dbReference type="EMBL" id="KNY27390.1"/>
    </source>
</evidence>
<evidence type="ECO:0000256" key="1">
    <source>
        <dbReference type="SAM" id="Coils"/>
    </source>
</evidence>
<reference evidence="3" key="1">
    <citation type="submission" date="2015-07" db="EMBL/GenBank/DDBJ databases">
        <title>Near-Complete Genome Sequence of the Cellulolytic Bacterium Bacteroides (Pseudobacteroides) cellulosolvens ATCC 35603.</title>
        <authorList>
            <person name="Dassa B."/>
            <person name="Utturkar S.M."/>
            <person name="Klingeman D.M."/>
            <person name="Hurt R.A."/>
            <person name="Keller M."/>
            <person name="Xu J."/>
            <person name="Reddy Y.H.K."/>
            <person name="Borovok I."/>
            <person name="Grinberg I.R."/>
            <person name="Lamed R."/>
            <person name="Zhivin O."/>
            <person name="Bayer E.A."/>
            <person name="Brown S.D."/>
        </authorList>
    </citation>
    <scope>NUCLEOTIDE SEQUENCE [LARGE SCALE GENOMIC DNA]</scope>
    <source>
        <strain evidence="3">DSM 2933</strain>
    </source>
</reference>
<name>A0A0L6JNW2_9FIRM</name>
<comment type="caution">
    <text evidence="2">The sequence shown here is derived from an EMBL/GenBank/DDBJ whole genome shotgun (WGS) entry which is preliminary data.</text>
</comment>
<dbReference type="RefSeq" id="WP_050753417.1">
    <property type="nucleotide sequence ID" value="NZ_JQKC01000019.1"/>
</dbReference>
<accession>A0A0L6JNW2</accession>
<dbReference type="Proteomes" id="UP000036923">
    <property type="component" value="Unassembled WGS sequence"/>
</dbReference>
<feature type="coiled-coil region" evidence="1">
    <location>
        <begin position="62"/>
        <end position="96"/>
    </location>
</feature>
<dbReference type="eggNOG" id="ENOG5032Y5Z">
    <property type="taxonomic scope" value="Bacteria"/>
</dbReference>
<evidence type="ECO:0000313" key="3">
    <source>
        <dbReference type="Proteomes" id="UP000036923"/>
    </source>
</evidence>